<feature type="compositionally biased region" description="Low complexity" evidence="1">
    <location>
        <begin position="230"/>
        <end position="243"/>
    </location>
</feature>
<dbReference type="EMBL" id="BTGB01000009">
    <property type="protein sequence ID" value="GMM48312.1"/>
    <property type="molecule type" value="Genomic_DNA"/>
</dbReference>
<dbReference type="Pfam" id="PF00010">
    <property type="entry name" value="HLH"/>
    <property type="match status" value="1"/>
</dbReference>
<dbReference type="SUPFAM" id="SSF47459">
    <property type="entry name" value="HLH, helix-loop-helix DNA-binding domain"/>
    <property type="match status" value="1"/>
</dbReference>
<feature type="compositionally biased region" description="Low complexity" evidence="1">
    <location>
        <begin position="289"/>
        <end position="347"/>
    </location>
</feature>
<comment type="caution">
    <text evidence="3">The sequence shown here is derived from an EMBL/GenBank/DDBJ whole genome shotgun (WGS) entry which is preliminary data.</text>
</comment>
<dbReference type="PROSITE" id="PS50888">
    <property type="entry name" value="BHLH"/>
    <property type="match status" value="1"/>
</dbReference>
<dbReference type="InterPro" id="IPR052099">
    <property type="entry name" value="Regulatory_TF_Diverse"/>
</dbReference>
<proteinExistence type="predicted"/>
<evidence type="ECO:0000256" key="1">
    <source>
        <dbReference type="SAM" id="MobiDB-lite"/>
    </source>
</evidence>
<gene>
    <name evidence="3" type="ORF">DAPK24_049100</name>
</gene>
<name>A0AAV5RB39_PICKL</name>
<sequence>MSSQILSPSSSGSDSPLKSSPISPQSVNKQEKIEINNNNDSNNEDNNINIKDKESSSKDNVKDNNISINQHPKRSHNIVEKKYRSNINSKFIELKNVVPTLRILDDESPTNFDELEGLTPASKLNKASILSKATEYIKHLKSKNDLLINEIRILQSNPNYVYKPQNDLHNLPIEVISNLPNQPQMSQIIMPNNNHSINYNNNYDINNITNNNNSTTFNQNNNYTDYNTNYSNNYNDTLNNPSYYDPTNNYNLQPPVYHSVPNDLDNNSRSSYGYRTTMQPFLNNSSIVSASTNPPSRSSSQNTNNYNATQNNNNGYNNNNNNTTNDNISNMNNNLNNMNNHDINNNHGYHRQFTSYPYANNNNNNINNNNNNLPSKLLVGGVAALIGSNLSNSFSNTNENYSSLNAIPILLLQKLNIFIQYATFFSCIYYFFNLSFPNFFDRKGDKTNSETNKNTKTFQLSAIASILNFLSPQTHNLNSSSNQIRNATNQAADVFPFDLTSFPTSFSGILFAYVRILNVSDVSSWKLNQNIIVGSNLTNPIEHTFNKIILLELFMRRFPIIGYILGFNSRIDFLISSLLNLSNTSEMLNKNNNNINYINFHIIDFIKFDPNFINSTNINVQISKILVSLTKTKSSEKTAIELYGSANNLQNHAYNSIYEYLFNTPTNKLNLFELSIVLWSVENIRARMVKFLSDIVNENTEFNSIVQQDTLKLINDIEVIESFIPPQCIKLIKCCKIFKSVLNPKNNSFLDDTLKMILLSVEDNLIKIKSDSETNNGKEDELLNLLRSSTPVLSKVLKILLSVQNSSYFIKKKLEIISEENRLSLICSIILHQYEINNYQYGRSLIKYLKNEKSRKFMCSDSISLMALIATFRTLVVVLEHEKEIENQNDNNNDIDTENYNDLEDEIEEGVDSDMLDSDNSSNDDEFNDNFDNISISGNTDKEDDTDIDSITENLKFEQDTFISYQHGDVLDKNDHYILENLLCGLRLYVGQRNNGNNESVNYDILSLHYGLQSELSHRLLELAKELIGYTE</sequence>
<feature type="region of interest" description="Disordered" evidence="1">
    <location>
        <begin position="230"/>
        <end position="349"/>
    </location>
</feature>
<feature type="compositionally biased region" description="Basic and acidic residues" evidence="1">
    <location>
        <begin position="50"/>
        <end position="62"/>
    </location>
</feature>
<accession>A0AAV5RB39</accession>
<feature type="compositionally biased region" description="Polar residues" evidence="1">
    <location>
        <begin position="264"/>
        <end position="288"/>
    </location>
</feature>
<dbReference type="InterPro" id="IPR011598">
    <property type="entry name" value="bHLH_dom"/>
</dbReference>
<dbReference type="PANTHER" id="PTHR47336">
    <property type="entry name" value="TRANSCRIPTION FACTOR HMS1-RELATED"/>
    <property type="match status" value="1"/>
</dbReference>
<dbReference type="Gene3D" id="4.10.280.10">
    <property type="entry name" value="Helix-loop-helix DNA-binding domain"/>
    <property type="match status" value="1"/>
</dbReference>
<protein>
    <recommendedName>
        <fullName evidence="2">BHLH domain-containing protein</fullName>
    </recommendedName>
</protein>
<feature type="region of interest" description="Disordered" evidence="1">
    <location>
        <begin position="1"/>
        <end position="76"/>
    </location>
</feature>
<dbReference type="Proteomes" id="UP001378960">
    <property type="component" value="Unassembled WGS sequence"/>
</dbReference>
<keyword evidence="4" id="KW-1185">Reference proteome</keyword>
<feature type="compositionally biased region" description="Low complexity" evidence="1">
    <location>
        <begin position="1"/>
        <end position="24"/>
    </location>
</feature>
<feature type="compositionally biased region" description="Acidic residues" evidence="1">
    <location>
        <begin position="913"/>
        <end position="929"/>
    </location>
</feature>
<dbReference type="GO" id="GO:0046983">
    <property type="term" value="F:protein dimerization activity"/>
    <property type="evidence" value="ECO:0007669"/>
    <property type="project" value="InterPro"/>
</dbReference>
<dbReference type="AlphaFoldDB" id="A0AAV5RB39"/>
<dbReference type="InterPro" id="IPR036638">
    <property type="entry name" value="HLH_DNA-bd_sf"/>
</dbReference>
<reference evidence="3 4" key="1">
    <citation type="journal article" date="2023" name="Elife">
        <title>Identification of key yeast species and microbe-microbe interactions impacting larval growth of Drosophila in the wild.</title>
        <authorList>
            <person name="Mure A."/>
            <person name="Sugiura Y."/>
            <person name="Maeda R."/>
            <person name="Honda K."/>
            <person name="Sakurai N."/>
            <person name="Takahashi Y."/>
            <person name="Watada M."/>
            <person name="Katoh T."/>
            <person name="Gotoh A."/>
            <person name="Gotoh Y."/>
            <person name="Taniguchi I."/>
            <person name="Nakamura K."/>
            <person name="Hayashi T."/>
            <person name="Katayama T."/>
            <person name="Uemura T."/>
            <person name="Hattori Y."/>
        </authorList>
    </citation>
    <scope>NUCLEOTIDE SEQUENCE [LARGE SCALE GENOMIC DNA]</scope>
    <source>
        <strain evidence="3 4">PK-24</strain>
    </source>
</reference>
<evidence type="ECO:0000313" key="3">
    <source>
        <dbReference type="EMBL" id="GMM48312.1"/>
    </source>
</evidence>
<dbReference type="SMART" id="SM00353">
    <property type="entry name" value="HLH"/>
    <property type="match status" value="1"/>
</dbReference>
<feature type="compositionally biased region" description="Low complexity" evidence="1">
    <location>
        <begin position="35"/>
        <end position="49"/>
    </location>
</feature>
<dbReference type="PANTHER" id="PTHR47336:SF2">
    <property type="entry name" value="TRANSCRIPTION FACTOR HMS1-RELATED"/>
    <property type="match status" value="1"/>
</dbReference>
<evidence type="ECO:0000259" key="2">
    <source>
        <dbReference type="PROSITE" id="PS50888"/>
    </source>
</evidence>
<feature type="domain" description="BHLH" evidence="2">
    <location>
        <begin position="71"/>
        <end position="140"/>
    </location>
</feature>
<organism evidence="3 4">
    <name type="scientific">Pichia kluyveri</name>
    <name type="common">Yeast</name>
    <dbReference type="NCBI Taxonomy" id="36015"/>
    <lineage>
        <taxon>Eukaryota</taxon>
        <taxon>Fungi</taxon>
        <taxon>Dikarya</taxon>
        <taxon>Ascomycota</taxon>
        <taxon>Saccharomycotina</taxon>
        <taxon>Pichiomycetes</taxon>
        <taxon>Pichiales</taxon>
        <taxon>Pichiaceae</taxon>
        <taxon>Pichia</taxon>
    </lineage>
</organism>
<evidence type="ECO:0000313" key="4">
    <source>
        <dbReference type="Proteomes" id="UP001378960"/>
    </source>
</evidence>
<feature type="region of interest" description="Disordered" evidence="1">
    <location>
        <begin position="913"/>
        <end position="945"/>
    </location>
</feature>